<dbReference type="KEGG" id="nwa:Nwat_2509"/>
<reference evidence="2 3" key="1">
    <citation type="submission" date="2010-06" db="EMBL/GenBank/DDBJ databases">
        <title>Complete sequence of chromosome of Nitrosococcus watsoni C-113.</title>
        <authorList>
            <consortium name="US DOE Joint Genome Institute"/>
            <person name="Lucas S."/>
            <person name="Copeland A."/>
            <person name="Lapidus A."/>
            <person name="Cheng J.-F."/>
            <person name="Bruce D."/>
            <person name="Goodwin L."/>
            <person name="Pitluck S."/>
            <person name="Malfatti S.A."/>
            <person name="Chain P.S.G."/>
            <person name="Land M."/>
            <person name="Hauser L."/>
            <person name="Kyrpides N."/>
            <person name="Ivanova N."/>
            <person name="Cambell M.A."/>
            <person name="Heidelberg J.F."/>
            <person name="Klotz M.G."/>
            <person name="Woyke T."/>
        </authorList>
    </citation>
    <scope>NUCLEOTIDE SEQUENCE [LARGE SCALE GENOMIC DNA]</scope>
    <source>
        <strain evidence="2 3">C-113</strain>
    </source>
</reference>
<evidence type="ECO:0000259" key="1">
    <source>
        <dbReference type="Pfam" id="PF13333"/>
    </source>
</evidence>
<dbReference type="EMBL" id="CP002086">
    <property type="protein sequence ID" value="ADJ29305.1"/>
    <property type="molecule type" value="Genomic_DNA"/>
</dbReference>
<sequence>MLLGECLCRELFNTLKTKPTHHQRYLTRVEAQQETFEYLEAFYNRQRCYSAAIIRPQWTMKNNAEK</sequence>
<keyword evidence="3" id="KW-1185">Reference proteome</keyword>
<evidence type="ECO:0000313" key="2">
    <source>
        <dbReference type="EMBL" id="ADJ29305.1"/>
    </source>
</evidence>
<dbReference type="Proteomes" id="UP000000393">
    <property type="component" value="Chromosome"/>
</dbReference>
<dbReference type="OrthoDB" id="9814512at2"/>
<dbReference type="HOGENOM" id="CLU_2826761_0_0_6"/>
<proteinExistence type="predicted"/>
<dbReference type="GO" id="GO:0015074">
    <property type="term" value="P:DNA integration"/>
    <property type="evidence" value="ECO:0007669"/>
    <property type="project" value="InterPro"/>
</dbReference>
<dbReference type="InterPro" id="IPR001584">
    <property type="entry name" value="Integrase_cat-core"/>
</dbReference>
<feature type="domain" description="Integrase catalytic" evidence="1">
    <location>
        <begin position="11"/>
        <end position="47"/>
    </location>
</feature>
<evidence type="ECO:0000313" key="3">
    <source>
        <dbReference type="Proteomes" id="UP000000393"/>
    </source>
</evidence>
<gene>
    <name evidence="2" type="ordered locus">Nwat_2509</name>
</gene>
<dbReference type="AlphaFoldDB" id="D8K9U7"/>
<accession>D8K9U7</accession>
<protein>
    <recommendedName>
        <fullName evidence="1">Integrase catalytic domain-containing protein</fullName>
    </recommendedName>
</protein>
<organism evidence="2 3">
    <name type="scientific">Nitrosococcus watsoni (strain C-113)</name>
    <dbReference type="NCBI Taxonomy" id="105559"/>
    <lineage>
        <taxon>Bacteria</taxon>
        <taxon>Pseudomonadati</taxon>
        <taxon>Pseudomonadota</taxon>
        <taxon>Gammaproteobacteria</taxon>
        <taxon>Chromatiales</taxon>
        <taxon>Chromatiaceae</taxon>
        <taxon>Nitrosococcus</taxon>
    </lineage>
</organism>
<dbReference type="Pfam" id="PF13333">
    <property type="entry name" value="rve_2"/>
    <property type="match status" value="1"/>
</dbReference>
<dbReference type="RefSeq" id="WP_013221374.1">
    <property type="nucleotide sequence ID" value="NC_014315.1"/>
</dbReference>
<name>D8K9U7_NITWC</name>